<dbReference type="EMBL" id="FZOD01000006">
    <property type="protein sequence ID" value="SNS25097.1"/>
    <property type="molecule type" value="Genomic_DNA"/>
</dbReference>
<name>A0A239CYI8_9ACTN</name>
<evidence type="ECO:0000313" key="3">
    <source>
        <dbReference type="Proteomes" id="UP000198282"/>
    </source>
</evidence>
<accession>A0A239CYI8</accession>
<reference evidence="2 3" key="1">
    <citation type="submission" date="2017-06" db="EMBL/GenBank/DDBJ databases">
        <authorList>
            <person name="Kim H.J."/>
            <person name="Triplett B.A."/>
        </authorList>
    </citation>
    <scope>NUCLEOTIDE SEQUENCE [LARGE SCALE GENOMIC DNA]</scope>
    <source>
        <strain evidence="2 3">CGMCC 4.2132</strain>
    </source>
</reference>
<gene>
    <name evidence="2" type="ORF">SAMN05216276_1006158</name>
</gene>
<dbReference type="InterPro" id="IPR036514">
    <property type="entry name" value="SGNH_hydro_sf"/>
</dbReference>
<dbReference type="CDD" id="cd01830">
    <property type="entry name" value="XynE_like"/>
    <property type="match status" value="1"/>
</dbReference>
<feature type="domain" description="SGNH hydrolase-type esterase" evidence="1">
    <location>
        <begin position="271"/>
        <end position="464"/>
    </location>
</feature>
<dbReference type="Pfam" id="PF13472">
    <property type="entry name" value="Lipase_GDSL_2"/>
    <property type="match status" value="1"/>
</dbReference>
<evidence type="ECO:0000313" key="2">
    <source>
        <dbReference type="EMBL" id="SNS25097.1"/>
    </source>
</evidence>
<dbReference type="InterPro" id="IPR053140">
    <property type="entry name" value="GDSL_Rv0518-like"/>
</dbReference>
<proteinExistence type="predicted"/>
<dbReference type="AlphaFoldDB" id="A0A239CYI8"/>
<evidence type="ECO:0000259" key="1">
    <source>
        <dbReference type="Pfam" id="PF13472"/>
    </source>
</evidence>
<keyword evidence="3" id="KW-1185">Reference proteome</keyword>
<dbReference type="Proteomes" id="UP000198282">
    <property type="component" value="Unassembled WGS sequence"/>
</dbReference>
<dbReference type="PANTHER" id="PTHR43784">
    <property type="entry name" value="GDSL-LIKE LIPASE/ACYLHYDROLASE, PUTATIVE (AFU_ORTHOLOGUE AFUA_2G00820)-RELATED"/>
    <property type="match status" value="1"/>
</dbReference>
<protein>
    <submittedName>
        <fullName evidence="2">Lysophospholipase L1</fullName>
    </submittedName>
</protein>
<dbReference type="RefSeq" id="WP_245878216.1">
    <property type="nucleotide sequence ID" value="NZ_FZOD01000006.1"/>
</dbReference>
<dbReference type="InterPro" id="IPR013830">
    <property type="entry name" value="SGNH_hydro"/>
</dbReference>
<dbReference type="SUPFAM" id="SSF52266">
    <property type="entry name" value="SGNH hydrolase"/>
    <property type="match status" value="1"/>
</dbReference>
<organism evidence="2 3">
    <name type="scientific">Streptosporangium subroseum</name>
    <dbReference type="NCBI Taxonomy" id="106412"/>
    <lineage>
        <taxon>Bacteria</taxon>
        <taxon>Bacillati</taxon>
        <taxon>Actinomycetota</taxon>
        <taxon>Actinomycetes</taxon>
        <taxon>Streptosporangiales</taxon>
        <taxon>Streptosporangiaceae</taxon>
        <taxon>Streptosporangium</taxon>
    </lineage>
</organism>
<sequence length="486" mass="51436">MTRLMPLLLTAWAGLRRGGRRPSRSEPFTVASISQGTSLVLRMAAVATVAVAVTAASPALGAMGAKGGPGTPGSAAPVTPKMDGHWVGTWVSMPQLTEPGNMPPAPFTQDNLVLADSTLRQTIHTSTGGRQMRLRFSNAFGGTALPITRISVALPAGGQAGVSAIKPGTSQPVTFHGQPGVVIPVGAQAVSDPLNFELAPRSNLTVTIYLAEGQNSNAITSHPGSRTTSYLLSGDHVDAGDLPGATSADHWYFLSALEVWSKHTTAAAAIVGDSLTDGRGSTTNMNNRWPDQLLDRLQSHSSTGQIAILNQAAGGNRVLNDGLGPNALARLDRDVLVQSGVKWQILFEGVNDIGTAEATEVAQKKVAADLIAAYDQMITRAHTQGIRVYGATLTPFGANTAYDDAQGYREAARQTVNQWIRTSRRFDAVIDFDRTTRDPANPRQLLPAYDVGDHLHLNPAGYKALADAVPTRLFKDEPLPRGFGFN</sequence>
<dbReference type="Gene3D" id="3.40.50.1110">
    <property type="entry name" value="SGNH hydrolase"/>
    <property type="match status" value="1"/>
</dbReference>
<dbReference type="PANTHER" id="PTHR43784:SF2">
    <property type="entry name" value="GDSL-LIKE LIPASE_ACYLHYDROLASE, PUTATIVE (AFU_ORTHOLOGUE AFUA_2G00820)-RELATED"/>
    <property type="match status" value="1"/>
</dbReference>